<dbReference type="Pfam" id="PF12698">
    <property type="entry name" value="ABC2_membrane_3"/>
    <property type="match status" value="2"/>
</dbReference>
<feature type="transmembrane region" description="Helical" evidence="5">
    <location>
        <begin position="615"/>
        <end position="636"/>
    </location>
</feature>
<feature type="domain" description="ABC-2 type transporter transmembrane" evidence="6">
    <location>
        <begin position="496"/>
        <end position="715"/>
    </location>
</feature>
<reference evidence="8" key="1">
    <citation type="submission" date="2016-10" db="EMBL/GenBank/DDBJ databases">
        <authorList>
            <person name="Varghese N."/>
            <person name="Submissions S."/>
        </authorList>
    </citation>
    <scope>NUCLEOTIDE SEQUENCE [LARGE SCALE GENOMIC DNA]</scope>
    <source>
        <strain evidence="8">CGMCC 1.3703</strain>
    </source>
</reference>
<proteinExistence type="predicted"/>
<dbReference type="InterPro" id="IPR023908">
    <property type="entry name" value="xxxLxxG_rpt"/>
</dbReference>
<evidence type="ECO:0000256" key="2">
    <source>
        <dbReference type="ARBA" id="ARBA00022692"/>
    </source>
</evidence>
<feature type="transmembrane region" description="Helical" evidence="5">
    <location>
        <begin position="701"/>
        <end position="721"/>
    </location>
</feature>
<dbReference type="Gene3D" id="3.40.1710.10">
    <property type="entry name" value="abc type-2 transporter like domain"/>
    <property type="match status" value="1"/>
</dbReference>
<dbReference type="NCBIfam" id="TIGR03057">
    <property type="entry name" value="xxxLxxG_by_4"/>
    <property type="match status" value="2"/>
</dbReference>
<keyword evidence="4 5" id="KW-0472">Membrane</keyword>
<dbReference type="PANTHER" id="PTHR43077:SF5">
    <property type="entry name" value="PHAGE INFECTION PROTEIN"/>
    <property type="match status" value="1"/>
</dbReference>
<dbReference type="AlphaFoldDB" id="A0A1H0R1K7"/>
<evidence type="ECO:0000256" key="3">
    <source>
        <dbReference type="ARBA" id="ARBA00022989"/>
    </source>
</evidence>
<feature type="domain" description="ABC-2 type transporter transmembrane" evidence="6">
    <location>
        <begin position="24"/>
        <end position="159"/>
    </location>
</feature>
<accession>A0A1H0R1K7</accession>
<dbReference type="OrthoDB" id="9811483at2"/>
<evidence type="ECO:0000313" key="7">
    <source>
        <dbReference type="EMBL" id="SDP23421.1"/>
    </source>
</evidence>
<organism evidence="7 8">
    <name type="scientific">Halobacillus aidingensis</name>
    <dbReference type="NCBI Taxonomy" id="240303"/>
    <lineage>
        <taxon>Bacteria</taxon>
        <taxon>Bacillati</taxon>
        <taxon>Bacillota</taxon>
        <taxon>Bacilli</taxon>
        <taxon>Bacillales</taxon>
        <taxon>Bacillaceae</taxon>
        <taxon>Halobacillus</taxon>
    </lineage>
</organism>
<evidence type="ECO:0000256" key="1">
    <source>
        <dbReference type="ARBA" id="ARBA00004141"/>
    </source>
</evidence>
<dbReference type="NCBIfam" id="TIGR03062">
    <property type="entry name" value="pip_yhgE_Cterm"/>
    <property type="match status" value="1"/>
</dbReference>
<dbReference type="InterPro" id="IPR017501">
    <property type="entry name" value="Phage_infect_YhgE_C"/>
</dbReference>
<dbReference type="GO" id="GO:0140359">
    <property type="term" value="F:ABC-type transporter activity"/>
    <property type="evidence" value="ECO:0007669"/>
    <property type="project" value="InterPro"/>
</dbReference>
<evidence type="ECO:0000259" key="6">
    <source>
        <dbReference type="Pfam" id="PF12698"/>
    </source>
</evidence>
<dbReference type="NCBIfam" id="TIGR03061">
    <property type="entry name" value="pip_yhgE_Nterm"/>
    <property type="match status" value="1"/>
</dbReference>
<dbReference type="STRING" id="240303.SAMN05421677_11441"/>
<dbReference type="InterPro" id="IPR017500">
    <property type="entry name" value="Phage_infect_YhgE_N"/>
</dbReference>
<dbReference type="GO" id="GO:0016020">
    <property type="term" value="C:membrane"/>
    <property type="evidence" value="ECO:0007669"/>
    <property type="project" value="UniProtKB-SubCell"/>
</dbReference>
<comment type="subcellular location">
    <subcellularLocation>
        <location evidence="1">Membrane</location>
        <topology evidence="1">Multi-pass membrane protein</topology>
    </subcellularLocation>
</comment>
<evidence type="ECO:0000256" key="4">
    <source>
        <dbReference type="ARBA" id="ARBA00023136"/>
    </source>
</evidence>
<dbReference type="SUPFAM" id="SSF58104">
    <property type="entry name" value="Methyl-accepting chemotaxis protein (MCP) signaling domain"/>
    <property type="match status" value="1"/>
</dbReference>
<dbReference type="Proteomes" id="UP000198860">
    <property type="component" value="Unassembled WGS sequence"/>
</dbReference>
<evidence type="ECO:0000313" key="8">
    <source>
        <dbReference type="Proteomes" id="UP000198860"/>
    </source>
</evidence>
<feature type="transmembrane region" description="Helical" evidence="5">
    <location>
        <begin position="583"/>
        <end position="603"/>
    </location>
</feature>
<keyword evidence="8" id="KW-1185">Reference proteome</keyword>
<dbReference type="PANTHER" id="PTHR43077">
    <property type="entry name" value="TRANSPORT PERMEASE YVFS-RELATED"/>
    <property type="match status" value="1"/>
</dbReference>
<feature type="transmembrane region" description="Helical" evidence="5">
    <location>
        <begin position="20"/>
        <end position="43"/>
    </location>
</feature>
<dbReference type="InterPro" id="IPR051328">
    <property type="entry name" value="T7SS_ABC-Transporter"/>
</dbReference>
<dbReference type="InterPro" id="IPR013525">
    <property type="entry name" value="ABC2_TM"/>
</dbReference>
<sequence>MNGWKLWISEWKHIGKNKKVLVPFLAVLLIPLIYSAMFLWAFWNPYGSMDQLPVAIVNLDEGAEFSGEPLQVGEEFVSQLEDSGDFEYHLVSEDKGYEGLEKQDYYMLVEIPSNFSEDATTVMDDTPKPLQLKYVPNEGFNFLSAQIGESATEKMKAKLSSEMTETYASAMFEQFNVLQKGLAEASEKAGSLDQGAADLDQGAKQLEEKLKTFSEKQLELASGTQTLRNGASDLAAGSSDLSDGLGRLQEGFSQLERGTADAQGGAEDLQEGIAQSKEGAESLSEGISLMVEKTSPLKSGAEKLNESMVRLNQGAGQVSTSAQQVAEGITSLRKEMVPLVETMPEEQQKALLQKIEDLEAGAGSLVQGASSLNSATASVVESTGPLTGEIQELLKAQTQLQKGADSLVAGQTNLYEGSVKLSDGQVKLGNSMGRFSQELAKAQEGAVKVASGASDINQGASRIFDGSNQLADGSRQLQEGAGDLSEGTNALTAGTKEFESNLTTASSEANEVKADDETGEMMGSPVGVEKESLNHVPNYGTGFTPYFLSLGLFVGALLITIVYPVRDPVENPRSGLGWFSAKFGVLFVAGTIQAVIAASVILYGLKLEVTHVGYFYLFSILTSLTFMTLVQMLVTWLGDPGRFMAILILILQLTTSAGTFPLELIPEPLQWFNPLLPMTYSVAGYKSIISDGNFAFMLQNASILTAFILGASVLSVMYFVLKNRKLNASLQEEAV</sequence>
<gene>
    <name evidence="7" type="ORF">SAMN05421677_11441</name>
</gene>
<evidence type="ECO:0000256" key="5">
    <source>
        <dbReference type="SAM" id="Phobius"/>
    </source>
</evidence>
<keyword evidence="2 5" id="KW-0812">Transmembrane</keyword>
<dbReference type="EMBL" id="FNIZ01000014">
    <property type="protein sequence ID" value="SDP23421.1"/>
    <property type="molecule type" value="Genomic_DNA"/>
</dbReference>
<name>A0A1H0R1K7_HALAD</name>
<protein>
    <submittedName>
        <fullName evidence="7">Putative membrane protein</fullName>
    </submittedName>
</protein>
<feature type="transmembrane region" description="Helical" evidence="5">
    <location>
        <begin position="643"/>
        <end position="662"/>
    </location>
</feature>
<feature type="transmembrane region" description="Helical" evidence="5">
    <location>
        <begin position="543"/>
        <end position="563"/>
    </location>
</feature>
<dbReference type="Gene3D" id="1.10.287.950">
    <property type="entry name" value="Methyl-accepting chemotaxis protein"/>
    <property type="match status" value="1"/>
</dbReference>
<keyword evidence="3 5" id="KW-1133">Transmembrane helix</keyword>
<dbReference type="RefSeq" id="WP_089653147.1">
    <property type="nucleotide sequence ID" value="NZ_FNIZ01000014.1"/>
</dbReference>